<name>A0A372LLF8_9BACI</name>
<dbReference type="PROSITE" id="PS51677">
    <property type="entry name" value="NODB"/>
    <property type="match status" value="1"/>
</dbReference>
<keyword evidence="3" id="KW-1185">Reference proteome</keyword>
<evidence type="ECO:0000259" key="1">
    <source>
        <dbReference type="PROSITE" id="PS51677"/>
    </source>
</evidence>
<dbReference type="EMBL" id="QVTD01000001">
    <property type="protein sequence ID" value="RFU66613.1"/>
    <property type="molecule type" value="Genomic_DNA"/>
</dbReference>
<dbReference type="InterPro" id="IPR037950">
    <property type="entry name" value="PgdA-like"/>
</dbReference>
<dbReference type="GO" id="GO:0005975">
    <property type="term" value="P:carbohydrate metabolic process"/>
    <property type="evidence" value="ECO:0007669"/>
    <property type="project" value="InterPro"/>
</dbReference>
<dbReference type="PANTHER" id="PTHR47561">
    <property type="entry name" value="POLYSACCHARIDE DEACETYLASE FAMILY PROTEIN (AFU_ORTHOLOGUE AFUA_6G05030)"/>
    <property type="match status" value="1"/>
</dbReference>
<dbReference type="Pfam" id="PF01522">
    <property type="entry name" value="Polysacc_deac_1"/>
    <property type="match status" value="1"/>
</dbReference>
<dbReference type="PANTHER" id="PTHR47561:SF1">
    <property type="entry name" value="POLYSACCHARIDE DEACETYLASE FAMILY PROTEIN (AFU_ORTHOLOGUE AFUA_6G05030)"/>
    <property type="match status" value="1"/>
</dbReference>
<dbReference type="OrthoDB" id="9806342at2"/>
<dbReference type="SUPFAM" id="SSF88713">
    <property type="entry name" value="Glycoside hydrolase/deacetylase"/>
    <property type="match status" value="1"/>
</dbReference>
<accession>A0A372LLF8</accession>
<evidence type="ECO:0000313" key="2">
    <source>
        <dbReference type="EMBL" id="RFU66613.1"/>
    </source>
</evidence>
<dbReference type="AlphaFoldDB" id="A0A372LLF8"/>
<dbReference type="CDD" id="cd10938">
    <property type="entry name" value="CE4_HpPgdA_like"/>
    <property type="match status" value="1"/>
</dbReference>
<dbReference type="Gene3D" id="3.20.20.370">
    <property type="entry name" value="Glycoside hydrolase/deacetylase"/>
    <property type="match status" value="1"/>
</dbReference>
<dbReference type="InterPro" id="IPR011330">
    <property type="entry name" value="Glyco_hydro/deAcase_b/a-brl"/>
</dbReference>
<gene>
    <name evidence="2" type="ORF">D0466_00405</name>
</gene>
<dbReference type="GO" id="GO:0016810">
    <property type="term" value="F:hydrolase activity, acting on carbon-nitrogen (but not peptide) bonds"/>
    <property type="evidence" value="ECO:0007669"/>
    <property type="project" value="InterPro"/>
</dbReference>
<comment type="caution">
    <text evidence="2">The sequence shown here is derived from an EMBL/GenBank/DDBJ whole genome shotgun (WGS) entry which is preliminary data.</text>
</comment>
<evidence type="ECO:0000313" key="3">
    <source>
        <dbReference type="Proteomes" id="UP000262939"/>
    </source>
</evidence>
<dbReference type="Proteomes" id="UP000262939">
    <property type="component" value="Unassembled WGS sequence"/>
</dbReference>
<sequence length="306" mass="36023">MIKNPIPWPNGAKCAVAITFDVDTDSILHLDHPDKADTKISSNSWVRYDEVAIPRILDMYKKYGIKQTFFIPAWNIERYPHYVEAILKDGHEIAHHGYLHEHPNELPEEEELYWFKRSIEVFEKHVGKRPAGWRAPWWNFSKNSVNYLAEEGLIYDSSLMADDVPYVLKGKGSNEVIELPTHWAMDDWPQYAHNPDFAYDMPIQSPDRAMEVWIDEFEAAWEFGGMWVSVWHPFLSGRLARCRRIDKMIQYMMDKGNVWFATMEEIALHVRKCIDNGTYNPREVQLPYYNGRIPELNSFRLEGVRK</sequence>
<organism evidence="2 3">
    <name type="scientific">Peribacillus glennii</name>
    <dbReference type="NCBI Taxonomy" id="2303991"/>
    <lineage>
        <taxon>Bacteria</taxon>
        <taxon>Bacillati</taxon>
        <taxon>Bacillota</taxon>
        <taxon>Bacilli</taxon>
        <taxon>Bacillales</taxon>
        <taxon>Bacillaceae</taxon>
        <taxon>Peribacillus</taxon>
    </lineage>
</organism>
<dbReference type="InterPro" id="IPR002509">
    <property type="entry name" value="NODB_dom"/>
</dbReference>
<reference evidence="2 3" key="1">
    <citation type="submission" date="2018-08" db="EMBL/GenBank/DDBJ databases">
        <title>Bacillus chawlae sp. nov., Bacillus glennii sp. nov., and Bacillus saganii sp. nov. Isolated from the Vehicle Assembly Building at Kennedy Space Center where the Viking Spacecraft were Assembled.</title>
        <authorList>
            <person name="Seuylemezian A."/>
            <person name="Vaishampayan P."/>
        </authorList>
    </citation>
    <scope>NUCLEOTIDE SEQUENCE [LARGE SCALE GENOMIC DNA]</scope>
    <source>
        <strain evidence="2 3">V44-8</strain>
    </source>
</reference>
<feature type="domain" description="NodB homology" evidence="1">
    <location>
        <begin position="38"/>
        <end position="261"/>
    </location>
</feature>
<proteinExistence type="predicted"/>
<dbReference type="RefSeq" id="WP_117320583.1">
    <property type="nucleotide sequence ID" value="NZ_QVTD01000001.1"/>
</dbReference>
<protein>
    <submittedName>
        <fullName evidence="2">Ribulose phosphate epimerase</fullName>
    </submittedName>
</protein>